<reference evidence="5" key="1">
    <citation type="submission" date="2022-10" db="EMBL/GenBank/DDBJ databases">
        <title>Candidatus Kirkpatrella diaphorinas gen. nov., sp. nov., an uncultured endosymbiont identified in a population of Diaphorina citri from Hawaii.</title>
        <authorList>
            <person name="Henry E.M."/>
            <person name="Carlson C.R."/>
            <person name="Kuo Y.-W."/>
        </authorList>
    </citation>
    <scope>NUCLEOTIDE SEQUENCE</scope>
    <source>
        <strain evidence="5">CADCRV1</strain>
    </source>
</reference>
<accession>A0ABY6GJP9</accession>
<protein>
    <submittedName>
        <fullName evidence="5">YifB family Mg chelatase-like AAA ATPase</fullName>
    </submittedName>
</protein>
<dbReference type="SUPFAM" id="SSF52540">
    <property type="entry name" value="P-loop containing nucleoside triphosphate hydrolases"/>
    <property type="match status" value="1"/>
</dbReference>
<dbReference type="InterPro" id="IPR004482">
    <property type="entry name" value="Mg_chelat-rel"/>
</dbReference>
<dbReference type="NCBIfam" id="TIGR00368">
    <property type="entry name" value="YifB family Mg chelatase-like AAA ATPase"/>
    <property type="match status" value="1"/>
</dbReference>
<dbReference type="InterPro" id="IPR014721">
    <property type="entry name" value="Ribsml_uS5_D2-typ_fold_subgr"/>
</dbReference>
<feature type="domain" description="AAA+ ATPase" evidence="4">
    <location>
        <begin position="209"/>
        <end position="391"/>
    </location>
</feature>
<dbReference type="InterPro" id="IPR025158">
    <property type="entry name" value="Mg_chelat-rel_C"/>
</dbReference>
<dbReference type="PANTHER" id="PTHR32039:SF7">
    <property type="entry name" value="COMPETENCE PROTEIN COMM"/>
    <property type="match status" value="1"/>
</dbReference>
<dbReference type="PANTHER" id="PTHR32039">
    <property type="entry name" value="MAGNESIUM-CHELATASE SUBUNIT CHLI"/>
    <property type="match status" value="1"/>
</dbReference>
<dbReference type="PRINTS" id="PR01657">
    <property type="entry name" value="MCMFAMILY"/>
</dbReference>
<name>A0ABY6GJP9_9PROT</name>
<dbReference type="Proteomes" id="UP001163831">
    <property type="component" value="Chromosome"/>
</dbReference>
<dbReference type="InterPro" id="IPR001208">
    <property type="entry name" value="MCM_dom"/>
</dbReference>
<dbReference type="InterPro" id="IPR003593">
    <property type="entry name" value="AAA+_ATPase"/>
</dbReference>
<evidence type="ECO:0000256" key="2">
    <source>
        <dbReference type="ARBA" id="ARBA00022741"/>
    </source>
</evidence>
<dbReference type="Gene3D" id="3.40.50.300">
    <property type="entry name" value="P-loop containing nucleotide triphosphate hydrolases"/>
    <property type="match status" value="1"/>
</dbReference>
<evidence type="ECO:0000256" key="3">
    <source>
        <dbReference type="ARBA" id="ARBA00022840"/>
    </source>
</evidence>
<proteinExistence type="inferred from homology"/>
<dbReference type="SUPFAM" id="SSF54211">
    <property type="entry name" value="Ribosomal protein S5 domain 2-like"/>
    <property type="match status" value="1"/>
</dbReference>
<dbReference type="InterPro" id="IPR027417">
    <property type="entry name" value="P-loop_NTPase"/>
</dbReference>
<dbReference type="InterPro" id="IPR000523">
    <property type="entry name" value="Mg_chelatse_chII-like_cat_dom"/>
</dbReference>
<dbReference type="Gene3D" id="3.30.230.10">
    <property type="match status" value="1"/>
</dbReference>
<evidence type="ECO:0000259" key="4">
    <source>
        <dbReference type="SMART" id="SM00382"/>
    </source>
</evidence>
<dbReference type="Pfam" id="PF01078">
    <property type="entry name" value="Mg_chelatase"/>
    <property type="match status" value="1"/>
</dbReference>
<dbReference type="Pfam" id="PF13335">
    <property type="entry name" value="Mg_chelatase_C"/>
    <property type="match status" value="1"/>
</dbReference>
<dbReference type="InterPro" id="IPR020568">
    <property type="entry name" value="Ribosomal_Su5_D2-typ_SF"/>
</dbReference>
<evidence type="ECO:0000256" key="1">
    <source>
        <dbReference type="ARBA" id="ARBA00006354"/>
    </source>
</evidence>
<dbReference type="Pfam" id="PF13541">
    <property type="entry name" value="ChlI"/>
    <property type="match status" value="1"/>
</dbReference>
<comment type="similarity">
    <text evidence="1">Belongs to the Mg-chelatase subunits D/I family. ComM subfamily.</text>
</comment>
<keyword evidence="3" id="KW-0067">ATP-binding</keyword>
<dbReference type="RefSeq" id="WP_319807347.1">
    <property type="nucleotide sequence ID" value="NZ_CP107052.1"/>
</dbReference>
<evidence type="ECO:0000313" key="6">
    <source>
        <dbReference type="Proteomes" id="UP001163831"/>
    </source>
</evidence>
<keyword evidence="6" id="KW-1185">Reference proteome</keyword>
<dbReference type="SMART" id="SM00382">
    <property type="entry name" value="AAA"/>
    <property type="match status" value="1"/>
</dbReference>
<gene>
    <name evidence="5" type="ORF">N5W20_02470</name>
</gene>
<sequence>MITRVQSFTFAGIEAIPVTVEAHISAGIPSFIVVGLADKAVGEARERVRCAFASLGLALPPKRILVNLVPADIPKEGSHFDLPIALALLCGMGVIPSDALEQCAALGELSLDGHINPVSGALSAAICAAEKDLSLICPAPQGQEAQWASEELPVYAAADLTQMIAHFQGRQVLSAPAPLTLHPPAPEPDLADVKGMSVGRRALEIAAAGGHSLLMIGPPGAGKSMLAARMASIMPDLDRHQILQVSRIYSLSGLLKDGQLITRPPFRDPHHSLSLPALAGGGARARPGEVSLAQHGILFLDELPEFSRACLEALRQPIETGTITVARAAHHVTYPAHFQLVAAMNPCRCGYLGDADRQCRKAPRCAEDYTARISGPLMDRMDLAVFLKPATPVELTRAAKGEASATVRQRVESARARQMARQGVINARANFEELNLTKDARSRLEQIGTKLRLSARAMTRLVRVGRTLADLADSPALEPTHLMEALAFRHR</sequence>
<keyword evidence="2" id="KW-0547">Nucleotide-binding</keyword>
<dbReference type="InterPro" id="IPR045006">
    <property type="entry name" value="CHLI-like"/>
</dbReference>
<organism evidence="5 6">
    <name type="scientific">Candidatus Kirkpatrickella diaphorinae</name>
    <dbReference type="NCBI Taxonomy" id="2984322"/>
    <lineage>
        <taxon>Bacteria</taxon>
        <taxon>Pseudomonadati</taxon>
        <taxon>Pseudomonadota</taxon>
        <taxon>Alphaproteobacteria</taxon>
        <taxon>Acetobacterales</taxon>
        <taxon>Acetobacteraceae</taxon>
        <taxon>Candidatus Kirkpatrickella</taxon>
    </lineage>
</organism>
<dbReference type="EMBL" id="CP107052">
    <property type="protein sequence ID" value="UYH51753.1"/>
    <property type="molecule type" value="Genomic_DNA"/>
</dbReference>
<evidence type="ECO:0000313" key="5">
    <source>
        <dbReference type="EMBL" id="UYH51753.1"/>
    </source>
</evidence>